<name>A0ABX1JAD2_9PSEU</name>
<dbReference type="SUPFAM" id="SSF82607">
    <property type="entry name" value="YbaB-like"/>
    <property type="match status" value="1"/>
</dbReference>
<feature type="coiled-coil region" evidence="1">
    <location>
        <begin position="7"/>
        <end position="34"/>
    </location>
</feature>
<dbReference type="InterPro" id="IPR036894">
    <property type="entry name" value="YbaB-like_sf"/>
</dbReference>
<keyword evidence="1" id="KW-0175">Coiled coil</keyword>
<keyword evidence="4" id="KW-1185">Reference proteome</keyword>
<evidence type="ECO:0000313" key="4">
    <source>
        <dbReference type="Proteomes" id="UP000715441"/>
    </source>
</evidence>
<feature type="compositionally biased region" description="Acidic residues" evidence="2">
    <location>
        <begin position="160"/>
        <end position="170"/>
    </location>
</feature>
<sequence>MTTPDPVSAFSAELDDLRARAEQIQQQLQEASATVSSPDGAVTVKVGPSGALLDLSFGSRAYQRPPNALSALVMQLIGSAQQQVSSQVSSSFAELVGEDSAAMEILREFVPESEEDTGEDPDPDPGAAMGAPEDPEEPAPAPPQAQEQPPARRPRPRVTDEDDDDFSDPW</sequence>
<feature type="compositionally biased region" description="Acidic residues" evidence="2">
    <location>
        <begin position="111"/>
        <end position="123"/>
    </location>
</feature>
<dbReference type="Gene3D" id="3.30.1310.10">
    <property type="entry name" value="Nucleoid-associated protein YbaB-like domain"/>
    <property type="match status" value="1"/>
</dbReference>
<reference evidence="3 4" key="1">
    <citation type="submission" date="2020-04" db="EMBL/GenBank/DDBJ databases">
        <title>Novel species.</title>
        <authorList>
            <person name="Teo W.F.A."/>
            <person name="Lipun K."/>
            <person name="Srisuk N."/>
            <person name="Duangmal K."/>
        </authorList>
    </citation>
    <scope>NUCLEOTIDE SEQUENCE [LARGE SCALE GENOMIC DNA]</scope>
    <source>
        <strain evidence="3 4">K13G38</strain>
    </source>
</reference>
<organism evidence="3 4">
    <name type="scientific">Amycolatopsis acididurans</name>
    <dbReference type="NCBI Taxonomy" id="2724524"/>
    <lineage>
        <taxon>Bacteria</taxon>
        <taxon>Bacillati</taxon>
        <taxon>Actinomycetota</taxon>
        <taxon>Actinomycetes</taxon>
        <taxon>Pseudonocardiales</taxon>
        <taxon>Pseudonocardiaceae</taxon>
        <taxon>Amycolatopsis</taxon>
    </lineage>
</organism>
<dbReference type="Pfam" id="PF02575">
    <property type="entry name" value="YbaB_DNA_bd"/>
    <property type="match status" value="1"/>
</dbReference>
<dbReference type="InterPro" id="IPR004401">
    <property type="entry name" value="YbaB/EbfC"/>
</dbReference>
<comment type="caution">
    <text evidence="3">The sequence shown here is derived from an EMBL/GenBank/DDBJ whole genome shotgun (WGS) entry which is preliminary data.</text>
</comment>
<dbReference type="RefSeq" id="WP_168519290.1">
    <property type="nucleotide sequence ID" value="NZ_JAAXLS010000021.1"/>
</dbReference>
<evidence type="ECO:0000313" key="3">
    <source>
        <dbReference type="EMBL" id="NKQ56246.1"/>
    </source>
</evidence>
<protein>
    <submittedName>
        <fullName evidence="3">YbaB/EbfC family nucleoid-associated protein</fullName>
    </submittedName>
</protein>
<proteinExistence type="predicted"/>
<dbReference type="Proteomes" id="UP000715441">
    <property type="component" value="Unassembled WGS sequence"/>
</dbReference>
<evidence type="ECO:0000256" key="2">
    <source>
        <dbReference type="SAM" id="MobiDB-lite"/>
    </source>
</evidence>
<feature type="region of interest" description="Disordered" evidence="2">
    <location>
        <begin position="103"/>
        <end position="170"/>
    </location>
</feature>
<gene>
    <name evidence="3" type="ORF">HFP15_25540</name>
</gene>
<accession>A0ABX1JAD2</accession>
<evidence type="ECO:0000256" key="1">
    <source>
        <dbReference type="SAM" id="Coils"/>
    </source>
</evidence>
<dbReference type="EMBL" id="JAAXLS010000021">
    <property type="protein sequence ID" value="NKQ56246.1"/>
    <property type="molecule type" value="Genomic_DNA"/>
</dbReference>